<protein>
    <submittedName>
        <fullName evidence="2">DUF4097 family beta strand repeat-containing protein</fullName>
    </submittedName>
</protein>
<evidence type="ECO:0000313" key="2">
    <source>
        <dbReference type="EMBL" id="MFD1019711.1"/>
    </source>
</evidence>
<dbReference type="RefSeq" id="WP_386060049.1">
    <property type="nucleotide sequence ID" value="NZ_JBHTKL010000005.1"/>
</dbReference>
<proteinExistence type="predicted"/>
<gene>
    <name evidence="2" type="ORF">ACFQ2J_11060</name>
</gene>
<evidence type="ECO:0000259" key="1">
    <source>
        <dbReference type="Pfam" id="PF13349"/>
    </source>
</evidence>
<keyword evidence="3" id="KW-1185">Reference proteome</keyword>
<feature type="domain" description="DUF4097" evidence="1">
    <location>
        <begin position="46"/>
        <end position="296"/>
    </location>
</feature>
<dbReference type="Proteomes" id="UP001596990">
    <property type="component" value="Unassembled WGS sequence"/>
</dbReference>
<name>A0ABW3L0V2_9BACI</name>
<accession>A0ABW3L0V2</accession>
<sequence>MRRLGWIIAIVVFTVVGIYLVSQTTNVIGEDGMNVHKEQLFSESEIREIDVNTSSTDIRFVKGESDQVVVKLSGNVKDWDDYRYEVQAADGTLKVNLEKKMGGFSFGFFNRDSLKLSVTLPEKAYDSLKIHTSSGEVDISGVEAARVLVDTSSGDIHLSNMQVEEQLEADVSSGDITISQVTGGATADWETSSGDIVGKGLEVADSKAHTSSGSIDLNFMKLAGDVFADTSSGDVAFSFDEEPESFVVDFKASSGDEKISIDGIDYEKRADNRVEGQKGDGTYLLEVRTSSGDFRLD</sequence>
<comment type="caution">
    <text evidence="2">The sequence shown here is derived from an EMBL/GenBank/DDBJ whole genome shotgun (WGS) entry which is preliminary data.</text>
</comment>
<dbReference type="EMBL" id="JBHTKL010000005">
    <property type="protein sequence ID" value="MFD1019711.1"/>
    <property type="molecule type" value="Genomic_DNA"/>
</dbReference>
<dbReference type="InterPro" id="IPR025164">
    <property type="entry name" value="Toastrack_DUF4097"/>
</dbReference>
<evidence type="ECO:0000313" key="3">
    <source>
        <dbReference type="Proteomes" id="UP001596990"/>
    </source>
</evidence>
<reference evidence="3" key="1">
    <citation type="journal article" date="2019" name="Int. J. Syst. Evol. Microbiol.">
        <title>The Global Catalogue of Microorganisms (GCM) 10K type strain sequencing project: providing services to taxonomists for standard genome sequencing and annotation.</title>
        <authorList>
            <consortium name="The Broad Institute Genomics Platform"/>
            <consortium name="The Broad Institute Genome Sequencing Center for Infectious Disease"/>
            <person name="Wu L."/>
            <person name="Ma J."/>
        </authorList>
    </citation>
    <scope>NUCLEOTIDE SEQUENCE [LARGE SCALE GENOMIC DNA]</scope>
    <source>
        <strain evidence="3">CCUG 56607</strain>
    </source>
</reference>
<dbReference type="Pfam" id="PF13349">
    <property type="entry name" value="DUF4097"/>
    <property type="match status" value="1"/>
</dbReference>
<dbReference type="Gene3D" id="2.160.20.120">
    <property type="match status" value="1"/>
</dbReference>
<organism evidence="2 3">
    <name type="scientific">Thalassobacillus hwangdonensis</name>
    <dbReference type="NCBI Taxonomy" id="546108"/>
    <lineage>
        <taxon>Bacteria</taxon>
        <taxon>Bacillati</taxon>
        <taxon>Bacillota</taxon>
        <taxon>Bacilli</taxon>
        <taxon>Bacillales</taxon>
        <taxon>Bacillaceae</taxon>
        <taxon>Thalassobacillus</taxon>
    </lineage>
</organism>